<sequence length="357" mass="39392">MEEELRCFLCRKFFEDPILLLCGHSYCRRCALKAQQPSSSARPSTPLGPSPLYPHILSASPLSPHCSSSGASDTSSLCVSDPDHDSDKMSILSEADSGVVCTRASRPSSMVGPPIPRLPNILTPSTSGVIIPCGICQKPSYFADEVAISNAPANMAIQNVISRYLSQHPHLAAKETKPSTTTEAEKEPNCQVSFRLSDSSVDFVQLCEENVRPASVFCEQCDIFYCTPCQLALHPQRGPLAKHTLTNASQRRSTPTRTIKDVRCSQHKGETLSMFCHVCKTAVCCLCLQEVKHASHDVQALSATCKAQKRLQKGPYVVREKYFLILDSWVRATNQYPLKYMQGLIKECQDINLKVLK</sequence>
<dbReference type="InterPro" id="IPR017907">
    <property type="entry name" value="Znf_RING_CS"/>
</dbReference>
<evidence type="ECO:0000256" key="6">
    <source>
        <dbReference type="PROSITE-ProRule" id="PRU00024"/>
    </source>
</evidence>
<dbReference type="OrthoDB" id="295536at2759"/>
<feature type="domain" description="B box-type" evidence="7">
    <location>
        <begin position="259"/>
        <end position="301"/>
    </location>
</feature>
<evidence type="ECO:0000259" key="7">
    <source>
        <dbReference type="PROSITE" id="PS50119"/>
    </source>
</evidence>
<dbReference type="SUPFAM" id="SSF57850">
    <property type="entry name" value="RING/U-box"/>
    <property type="match status" value="1"/>
</dbReference>
<evidence type="ECO:0000256" key="4">
    <source>
        <dbReference type="ARBA" id="ARBA00022771"/>
    </source>
</evidence>
<keyword evidence="9" id="KW-1185">Reference proteome</keyword>
<dbReference type="Gene3D" id="4.10.830.40">
    <property type="match status" value="1"/>
</dbReference>
<dbReference type="SUPFAM" id="SSF57845">
    <property type="entry name" value="B-box zinc-binding domain"/>
    <property type="match status" value="1"/>
</dbReference>
<gene>
    <name evidence="8" type="ORF">HPLM_LOCUS7914</name>
</gene>
<evidence type="ECO:0000256" key="3">
    <source>
        <dbReference type="ARBA" id="ARBA00022723"/>
    </source>
</evidence>
<dbReference type="Pfam" id="PF22586">
    <property type="entry name" value="ANCHR-like_BBOX"/>
    <property type="match status" value="1"/>
</dbReference>
<dbReference type="PANTHER" id="PTHR24099">
    <property type="entry name" value="E3 UBIQUITIN-PROTEIN LIGASE TRIM36-RELATED"/>
    <property type="match status" value="1"/>
</dbReference>
<evidence type="ECO:0000256" key="1">
    <source>
        <dbReference type="ARBA" id="ARBA00004496"/>
    </source>
</evidence>
<dbReference type="Gene3D" id="3.30.40.10">
    <property type="entry name" value="Zinc/RING finger domain, C3HC4 (zinc finger)"/>
    <property type="match status" value="1"/>
</dbReference>
<keyword evidence="4 6" id="KW-0863">Zinc-finger</keyword>
<keyword evidence="5" id="KW-0862">Zinc</keyword>
<dbReference type="Proteomes" id="UP000268014">
    <property type="component" value="Unassembled WGS sequence"/>
</dbReference>
<dbReference type="STRING" id="6290.A0A0N4WBT0"/>
<evidence type="ECO:0000313" key="9">
    <source>
        <dbReference type="Proteomes" id="UP000268014"/>
    </source>
</evidence>
<dbReference type="OMA" id="CEQCEIF"/>
<keyword evidence="3" id="KW-0479">Metal-binding</keyword>
<dbReference type="Pfam" id="PF13445">
    <property type="entry name" value="zf-RING_UBOX"/>
    <property type="match status" value="1"/>
</dbReference>
<dbReference type="PROSITE" id="PS00518">
    <property type="entry name" value="ZF_RING_1"/>
    <property type="match status" value="1"/>
</dbReference>
<dbReference type="InterPro" id="IPR050617">
    <property type="entry name" value="E3_ligase_FN3/SPRY"/>
</dbReference>
<dbReference type="PROSITE" id="PS50119">
    <property type="entry name" value="ZF_BBOX"/>
    <property type="match status" value="2"/>
</dbReference>
<dbReference type="SMART" id="SM00336">
    <property type="entry name" value="BBOX"/>
    <property type="match status" value="2"/>
</dbReference>
<feature type="domain" description="B box-type" evidence="7">
    <location>
        <begin position="202"/>
        <end position="248"/>
    </location>
</feature>
<dbReference type="WBParaSite" id="HPLM_0000792201-mRNA-1">
    <property type="protein sequence ID" value="HPLM_0000792201-mRNA-1"/>
    <property type="gene ID" value="HPLM_0000792201"/>
</dbReference>
<dbReference type="InterPro" id="IPR027370">
    <property type="entry name" value="Znf-RING_euk"/>
</dbReference>
<evidence type="ECO:0000313" key="8">
    <source>
        <dbReference type="EMBL" id="VDO33326.1"/>
    </source>
</evidence>
<comment type="subcellular location">
    <subcellularLocation>
        <location evidence="1">Cytoplasm</location>
    </subcellularLocation>
</comment>
<reference evidence="8 9" key="2">
    <citation type="submission" date="2018-11" db="EMBL/GenBank/DDBJ databases">
        <authorList>
            <consortium name="Pathogen Informatics"/>
        </authorList>
    </citation>
    <scope>NUCLEOTIDE SEQUENCE [LARGE SCALE GENOMIC DNA]</scope>
    <source>
        <strain evidence="8 9">MHpl1</strain>
    </source>
</reference>
<evidence type="ECO:0000313" key="10">
    <source>
        <dbReference type="WBParaSite" id="HPLM_0000792201-mRNA-1"/>
    </source>
</evidence>
<dbReference type="GO" id="GO:0005737">
    <property type="term" value="C:cytoplasm"/>
    <property type="evidence" value="ECO:0007669"/>
    <property type="project" value="UniProtKB-SubCell"/>
</dbReference>
<dbReference type="GO" id="GO:0043005">
    <property type="term" value="C:neuron projection"/>
    <property type="evidence" value="ECO:0007669"/>
    <property type="project" value="TreeGrafter"/>
</dbReference>
<dbReference type="PANTHER" id="PTHR24099:SF15">
    <property type="entry name" value="E3 UBIQUITIN-PROTEIN LIGASE TRIM9"/>
    <property type="match status" value="1"/>
</dbReference>
<protein>
    <submittedName>
        <fullName evidence="10">B box-type domain-containing protein</fullName>
    </submittedName>
</protein>
<dbReference type="InterPro" id="IPR000315">
    <property type="entry name" value="Znf_B-box"/>
</dbReference>
<organism evidence="10">
    <name type="scientific">Haemonchus placei</name>
    <name type="common">Barber's pole worm</name>
    <dbReference type="NCBI Taxonomy" id="6290"/>
    <lineage>
        <taxon>Eukaryota</taxon>
        <taxon>Metazoa</taxon>
        <taxon>Ecdysozoa</taxon>
        <taxon>Nematoda</taxon>
        <taxon>Chromadorea</taxon>
        <taxon>Rhabditida</taxon>
        <taxon>Rhabditina</taxon>
        <taxon>Rhabditomorpha</taxon>
        <taxon>Strongyloidea</taxon>
        <taxon>Trichostrongylidae</taxon>
        <taxon>Haemonchus</taxon>
    </lineage>
</organism>
<name>A0A0N4WBT0_HAEPC</name>
<dbReference type="EMBL" id="UZAF01016749">
    <property type="protein sequence ID" value="VDO33326.1"/>
    <property type="molecule type" value="Genomic_DNA"/>
</dbReference>
<evidence type="ECO:0000256" key="2">
    <source>
        <dbReference type="ARBA" id="ARBA00022490"/>
    </source>
</evidence>
<dbReference type="GO" id="GO:0007411">
    <property type="term" value="P:axon guidance"/>
    <property type="evidence" value="ECO:0007669"/>
    <property type="project" value="TreeGrafter"/>
</dbReference>
<dbReference type="GO" id="GO:0008270">
    <property type="term" value="F:zinc ion binding"/>
    <property type="evidence" value="ECO:0007669"/>
    <property type="project" value="UniProtKB-KW"/>
</dbReference>
<dbReference type="AlphaFoldDB" id="A0A0N4WBT0"/>
<keyword evidence="2" id="KW-0963">Cytoplasm</keyword>
<proteinExistence type="predicted"/>
<reference evidence="10" key="1">
    <citation type="submission" date="2017-02" db="UniProtKB">
        <authorList>
            <consortium name="WormBaseParasite"/>
        </authorList>
    </citation>
    <scope>IDENTIFICATION</scope>
</reference>
<dbReference type="CDD" id="cd19764">
    <property type="entry name" value="Bbox2_TRIM9-like"/>
    <property type="match status" value="1"/>
</dbReference>
<dbReference type="Gene3D" id="3.30.160.60">
    <property type="entry name" value="Classic Zinc Finger"/>
    <property type="match status" value="1"/>
</dbReference>
<accession>A0A0N4WBT0</accession>
<dbReference type="InterPro" id="IPR013083">
    <property type="entry name" value="Znf_RING/FYVE/PHD"/>
</dbReference>
<evidence type="ECO:0000256" key="5">
    <source>
        <dbReference type="ARBA" id="ARBA00022833"/>
    </source>
</evidence>